<gene>
    <name evidence="2" type="ORF">NDU88_004808</name>
</gene>
<evidence type="ECO:0000256" key="1">
    <source>
        <dbReference type="SAM" id="MobiDB-lite"/>
    </source>
</evidence>
<keyword evidence="3" id="KW-1185">Reference proteome</keyword>
<sequence length="86" mass="9663">VAVTAKSTNRVGPLKEYPRSTLNNNIRFIGGANPEEEGCNAAQMEERKKTPGTEEDGRKDTWKEARSPNNIRREDSEAELEDSNEE</sequence>
<evidence type="ECO:0000313" key="3">
    <source>
        <dbReference type="Proteomes" id="UP001066276"/>
    </source>
</evidence>
<proteinExistence type="predicted"/>
<feature type="region of interest" description="Disordered" evidence="1">
    <location>
        <begin position="24"/>
        <end position="86"/>
    </location>
</feature>
<protein>
    <submittedName>
        <fullName evidence="2">Uncharacterized protein</fullName>
    </submittedName>
</protein>
<evidence type="ECO:0000313" key="2">
    <source>
        <dbReference type="EMBL" id="KAJ1107418.1"/>
    </source>
</evidence>
<comment type="caution">
    <text evidence="2">The sequence shown here is derived from an EMBL/GenBank/DDBJ whole genome shotgun (WGS) entry which is preliminary data.</text>
</comment>
<accession>A0AAV7MZH1</accession>
<dbReference type="Proteomes" id="UP001066276">
    <property type="component" value="Chromosome 9"/>
</dbReference>
<name>A0AAV7MZH1_PLEWA</name>
<feature type="compositionally biased region" description="Acidic residues" evidence="1">
    <location>
        <begin position="76"/>
        <end position="86"/>
    </location>
</feature>
<feature type="compositionally biased region" description="Basic and acidic residues" evidence="1">
    <location>
        <begin position="44"/>
        <end position="75"/>
    </location>
</feature>
<dbReference type="EMBL" id="JANPWB010000013">
    <property type="protein sequence ID" value="KAJ1107418.1"/>
    <property type="molecule type" value="Genomic_DNA"/>
</dbReference>
<feature type="non-terminal residue" evidence="2">
    <location>
        <position position="86"/>
    </location>
</feature>
<feature type="non-terminal residue" evidence="2">
    <location>
        <position position="1"/>
    </location>
</feature>
<organism evidence="2 3">
    <name type="scientific">Pleurodeles waltl</name>
    <name type="common">Iberian ribbed newt</name>
    <dbReference type="NCBI Taxonomy" id="8319"/>
    <lineage>
        <taxon>Eukaryota</taxon>
        <taxon>Metazoa</taxon>
        <taxon>Chordata</taxon>
        <taxon>Craniata</taxon>
        <taxon>Vertebrata</taxon>
        <taxon>Euteleostomi</taxon>
        <taxon>Amphibia</taxon>
        <taxon>Batrachia</taxon>
        <taxon>Caudata</taxon>
        <taxon>Salamandroidea</taxon>
        <taxon>Salamandridae</taxon>
        <taxon>Pleurodelinae</taxon>
        <taxon>Pleurodeles</taxon>
    </lineage>
</organism>
<reference evidence="2" key="1">
    <citation type="journal article" date="2022" name="bioRxiv">
        <title>Sequencing and chromosome-scale assembly of the giantPleurodeles waltlgenome.</title>
        <authorList>
            <person name="Brown T."/>
            <person name="Elewa A."/>
            <person name="Iarovenko S."/>
            <person name="Subramanian E."/>
            <person name="Araus A.J."/>
            <person name="Petzold A."/>
            <person name="Susuki M."/>
            <person name="Suzuki K.-i.T."/>
            <person name="Hayashi T."/>
            <person name="Toyoda A."/>
            <person name="Oliveira C."/>
            <person name="Osipova E."/>
            <person name="Leigh N.D."/>
            <person name="Simon A."/>
            <person name="Yun M.H."/>
        </authorList>
    </citation>
    <scope>NUCLEOTIDE SEQUENCE</scope>
    <source>
        <strain evidence="2">20211129_DDA</strain>
        <tissue evidence="2">Liver</tissue>
    </source>
</reference>
<dbReference type="AlphaFoldDB" id="A0AAV7MZH1"/>